<keyword evidence="5 9" id="KW-0812">Transmembrane</keyword>
<dbReference type="Proteomes" id="UP000240418">
    <property type="component" value="Unassembled WGS sequence"/>
</dbReference>
<comment type="subcellular location">
    <subcellularLocation>
        <location evidence="1 8">Cell inner membrane</location>
        <topology evidence="1 8">Multi-pass membrane protein</topology>
    </subcellularLocation>
</comment>
<dbReference type="InterPro" id="IPR010656">
    <property type="entry name" value="DctM"/>
</dbReference>
<evidence type="ECO:0000259" key="11">
    <source>
        <dbReference type="Pfam" id="PF06808"/>
    </source>
</evidence>
<feature type="transmembrane region" description="Helical" evidence="9">
    <location>
        <begin position="632"/>
        <end position="650"/>
    </location>
</feature>
<feature type="transmembrane region" description="Helical" evidence="9">
    <location>
        <begin position="701"/>
        <end position="719"/>
    </location>
</feature>
<feature type="domain" description="TRAP C4-dicarboxylate transport system permease DctM subunit" evidence="11">
    <location>
        <begin position="564"/>
        <end position="816"/>
    </location>
</feature>
<dbReference type="Pfam" id="PF06808">
    <property type="entry name" value="DctM"/>
    <property type="match status" value="2"/>
</dbReference>
<accession>A0A2P8FH96</accession>
<evidence type="ECO:0000256" key="7">
    <source>
        <dbReference type="ARBA" id="ARBA00023136"/>
    </source>
</evidence>
<keyword evidence="3" id="KW-1003">Cell membrane</keyword>
<feature type="transmembrane region" description="Helical" evidence="9">
    <location>
        <begin position="565"/>
        <end position="587"/>
    </location>
</feature>
<gene>
    <name evidence="12" type="ORF">CLV88_102231</name>
</gene>
<dbReference type="RefSeq" id="WP_106607311.1">
    <property type="nucleotide sequence ID" value="NZ_PYGJ01000002.1"/>
</dbReference>
<dbReference type="OrthoDB" id="4250245at2"/>
<feature type="transmembrane region" description="Helical" evidence="9">
    <location>
        <begin position="143"/>
        <end position="168"/>
    </location>
</feature>
<reference evidence="12 13" key="1">
    <citation type="submission" date="2018-03" db="EMBL/GenBank/DDBJ databases">
        <title>Genomic Encyclopedia of Archaeal and Bacterial Type Strains, Phase II (KMG-II): from individual species to whole genera.</title>
        <authorList>
            <person name="Goeker M."/>
        </authorList>
    </citation>
    <scope>NUCLEOTIDE SEQUENCE [LARGE SCALE GENOMIC DNA]</scope>
    <source>
        <strain evidence="12 13">DSM 100673</strain>
    </source>
</reference>
<comment type="function">
    <text evidence="8">Part of the tripartite ATP-independent periplasmic (TRAP) transport system.</text>
</comment>
<feature type="transmembrane region" description="Helical" evidence="9">
    <location>
        <begin position="402"/>
        <end position="425"/>
    </location>
</feature>
<feature type="transmembrane region" description="Helical" evidence="9">
    <location>
        <begin position="180"/>
        <end position="201"/>
    </location>
</feature>
<dbReference type="Pfam" id="PF04290">
    <property type="entry name" value="DctQ"/>
    <property type="match status" value="1"/>
</dbReference>
<feature type="transmembrane region" description="Helical" evidence="9">
    <location>
        <begin position="792"/>
        <end position="813"/>
    </location>
</feature>
<evidence type="ECO:0000256" key="3">
    <source>
        <dbReference type="ARBA" id="ARBA00022475"/>
    </source>
</evidence>
<dbReference type="InterPro" id="IPR055348">
    <property type="entry name" value="DctQ"/>
</dbReference>
<dbReference type="PANTHER" id="PTHR33362">
    <property type="entry name" value="SIALIC ACID TRAP TRANSPORTER PERMEASE PROTEIN SIAT-RELATED"/>
    <property type="match status" value="1"/>
</dbReference>
<dbReference type="GO" id="GO:0022857">
    <property type="term" value="F:transmembrane transporter activity"/>
    <property type="evidence" value="ECO:0007669"/>
    <property type="project" value="UniProtKB-UniRule"/>
</dbReference>
<evidence type="ECO:0000256" key="5">
    <source>
        <dbReference type="ARBA" id="ARBA00022692"/>
    </source>
</evidence>
<sequence>MADEVNPDELEIADELIAERRSEQPGETPEDMTAWQRPITAAIDVINYRAGQLISSLLVPLIAVVVYEVFARNSFSILSNAGMGEFARSLGLGPTLWVYDTSRMLAGVLFMAAAGYGLMRGVHIRADFLYRNWSSKTQATVDAILYLLFFIPAMIFFTVVSAQFWWLAFSTGETMQIDSAWGPLLWPARTAMPVGGFLLLLQGIPEIFRAFHKMGKERERIFVIALPIYLIGLTWLVLAIFAPDLVPGGEWFTNIMSARPNISKPTIGLIMLGAMLFVIFIGFPIAFTLIFLAFVFGIWGANFKLTTLLMTLNTNSTMLNDQLMAVPLFVLMGIVMEQAGLMERLFGSIQMIMSRVRGALYIAVLVVSTIFAAATGIVGASVTILGIMAGATMSRSGYNVQLAAGTITAGGTLGILIPPSIMLIVMGPVLEVSVLDLFRAAFIPGALLASLYLLYTLGRCWLNPDLGPILAEEDQPVTSNNYGAEVVLICLGVLAVCRVFGWALGGSFSGLFPFAGLIATLAAIWLAYLAYKKLTILRIVAAIVVGGQILLSVSALLAGSMSGTATVLTVAWLFFITVAGYLILPIYRSDAKENFYFSDLWDEFFQGLMPPTILISFALGSILLGLATPAEAAAMGAFGAILLSIGYRKFTFKGFGECLIKALEITVLIMFLVAASNFFGAEFSNLGTPKMLTDGLLALDMSPYMVLILIMALVFLLGWPLEWVPIVLIVVPILLPTIIALDLPGFESKYDLLVWFGILVAVNLQTAWLSPPVALSAYFLKGVVPNWDLRDIYLGMMQFMLVQLLGLILLFTFPQLVLWLPKVMGG</sequence>
<dbReference type="GO" id="GO:0005886">
    <property type="term" value="C:plasma membrane"/>
    <property type="evidence" value="ECO:0007669"/>
    <property type="project" value="UniProtKB-SubCell"/>
</dbReference>
<comment type="caution">
    <text evidence="12">The sequence shown here is derived from an EMBL/GenBank/DDBJ whole genome shotgun (WGS) entry which is preliminary data.</text>
</comment>
<evidence type="ECO:0000313" key="13">
    <source>
        <dbReference type="Proteomes" id="UP000240418"/>
    </source>
</evidence>
<evidence type="ECO:0000256" key="1">
    <source>
        <dbReference type="ARBA" id="ARBA00004429"/>
    </source>
</evidence>
<feature type="transmembrane region" description="Helical" evidence="9">
    <location>
        <begin position="221"/>
        <end position="242"/>
    </location>
</feature>
<evidence type="ECO:0000256" key="6">
    <source>
        <dbReference type="ARBA" id="ARBA00022989"/>
    </source>
</evidence>
<dbReference type="AlphaFoldDB" id="A0A2P8FH96"/>
<feature type="transmembrane region" description="Helical" evidence="9">
    <location>
        <begin position="536"/>
        <end position="559"/>
    </location>
</feature>
<feature type="transmembrane region" description="Helical" evidence="9">
    <location>
        <begin position="53"/>
        <end position="70"/>
    </location>
</feature>
<feature type="transmembrane region" description="Helical" evidence="9">
    <location>
        <begin position="361"/>
        <end position="390"/>
    </location>
</feature>
<name>A0A2P8FH96_9RHOB</name>
<feature type="transmembrane region" description="Helical" evidence="9">
    <location>
        <begin position="437"/>
        <end position="455"/>
    </location>
</feature>
<keyword evidence="2 8" id="KW-0813">Transport</keyword>
<feature type="transmembrane region" description="Helical" evidence="9">
    <location>
        <begin position="726"/>
        <end position="746"/>
    </location>
</feature>
<feature type="domain" description="Tripartite ATP-independent periplasmic transporters DctQ component" evidence="10">
    <location>
        <begin position="62"/>
        <end position="211"/>
    </location>
</feature>
<dbReference type="EMBL" id="PYGJ01000002">
    <property type="protein sequence ID" value="PSL21111.1"/>
    <property type="molecule type" value="Genomic_DNA"/>
</dbReference>
<feature type="transmembrane region" description="Helical" evidence="9">
    <location>
        <begin position="511"/>
        <end position="529"/>
    </location>
</feature>
<evidence type="ECO:0000259" key="10">
    <source>
        <dbReference type="Pfam" id="PF04290"/>
    </source>
</evidence>
<organism evidence="12 13">
    <name type="scientific">Shimia abyssi</name>
    <dbReference type="NCBI Taxonomy" id="1662395"/>
    <lineage>
        <taxon>Bacteria</taxon>
        <taxon>Pseudomonadati</taxon>
        <taxon>Pseudomonadota</taxon>
        <taxon>Alphaproteobacteria</taxon>
        <taxon>Rhodobacterales</taxon>
        <taxon>Roseobacteraceae</taxon>
    </lineage>
</organism>
<dbReference type="InterPro" id="IPR004681">
    <property type="entry name" value="TRAP_DctM"/>
</dbReference>
<feature type="transmembrane region" description="Helical" evidence="9">
    <location>
        <begin position="269"/>
        <end position="302"/>
    </location>
</feature>
<evidence type="ECO:0000256" key="4">
    <source>
        <dbReference type="ARBA" id="ARBA00022519"/>
    </source>
</evidence>
<keyword evidence="6 9" id="KW-1133">Transmembrane helix</keyword>
<proteinExistence type="predicted"/>
<feature type="domain" description="TRAP C4-dicarboxylate transport system permease DctM subunit" evidence="11">
    <location>
        <begin position="273"/>
        <end position="561"/>
    </location>
</feature>
<evidence type="ECO:0000256" key="2">
    <source>
        <dbReference type="ARBA" id="ARBA00022448"/>
    </source>
</evidence>
<dbReference type="PANTHER" id="PTHR33362:SF7">
    <property type="entry name" value="SLL1103 PROTEIN"/>
    <property type="match status" value="1"/>
</dbReference>
<keyword evidence="13" id="KW-1185">Reference proteome</keyword>
<evidence type="ECO:0000256" key="8">
    <source>
        <dbReference type="RuleBase" id="RU369079"/>
    </source>
</evidence>
<feature type="transmembrane region" description="Helical" evidence="9">
    <location>
        <begin position="323"/>
        <end position="341"/>
    </location>
</feature>
<keyword evidence="4 8" id="KW-0997">Cell inner membrane</keyword>
<evidence type="ECO:0000256" key="9">
    <source>
        <dbReference type="SAM" id="Phobius"/>
    </source>
</evidence>
<feature type="transmembrane region" description="Helical" evidence="9">
    <location>
        <begin position="486"/>
        <end position="505"/>
    </location>
</feature>
<keyword evidence="7 9" id="KW-0472">Membrane</keyword>
<protein>
    <submittedName>
        <fullName evidence="12">Tripartite ATP-independent transporter DctM subunit</fullName>
    </submittedName>
</protein>
<feature type="transmembrane region" description="Helical" evidence="9">
    <location>
        <begin position="104"/>
        <end position="122"/>
    </location>
</feature>
<evidence type="ECO:0000313" key="12">
    <source>
        <dbReference type="EMBL" id="PSL21111.1"/>
    </source>
</evidence>
<feature type="transmembrane region" description="Helical" evidence="9">
    <location>
        <begin position="662"/>
        <end position="681"/>
    </location>
</feature>
<feature type="transmembrane region" description="Helical" evidence="9">
    <location>
        <begin position="752"/>
        <end position="780"/>
    </location>
</feature>
<feature type="transmembrane region" description="Helical" evidence="9">
    <location>
        <begin position="608"/>
        <end position="626"/>
    </location>
</feature>